<feature type="region of interest" description="Disordered" evidence="10">
    <location>
        <begin position="1"/>
        <end position="25"/>
    </location>
</feature>
<evidence type="ECO:0000256" key="2">
    <source>
        <dbReference type="ARBA" id="ARBA00022448"/>
    </source>
</evidence>
<dbReference type="InterPro" id="IPR014743">
    <property type="entry name" value="Cl-channel_core"/>
</dbReference>
<feature type="transmembrane region" description="Helical" evidence="9">
    <location>
        <begin position="156"/>
        <end position="178"/>
    </location>
</feature>
<dbReference type="GO" id="GO:0005247">
    <property type="term" value="F:voltage-gated chloride channel activity"/>
    <property type="evidence" value="ECO:0007669"/>
    <property type="project" value="TreeGrafter"/>
</dbReference>
<sequence>MYHDCNSHNGVDTNGAMNSRSSSFSVPSARLHQRPSFSHRISFAVSSAEQGEATNVPNVAERQIDEEIEEIKRYEDFTTIGNTPLLSGLRQMRNMVLISVGCDDWHRWSSFPPVNYVIYTLFATIFALTSASLVRSFAPYAAGSGISEIKCIIAGFVMKGFLGFWTLIIKSIALPLAIASGLSVGKEGPSVHYAVCTGNVISRLFEKYKRNASKTREILSACAAAGVAVAFGSPIGGVLFSLEEMSSYFPLKTMWRSYFCALVATAVLAAMNPFRTGQLVMFQVHYDREWHFFEVIFYIILGIFGGLYGAFMIKWNLRAQAFRKKYLTKYAILEATLLATGTALICYPNMFLRIDMTESMEILFLECEGAEDYNGLCDKENRWKMVFSLTLATIIRMFLVIISYGCKVPAGIFVPSMAIGASFGRTIGILVQAIHEAYPASVFFAACQPDVPCITPGTYAFLGAAAALSGIMHITVSVVVIMFELTGATTYILPTMIVVGVTKAVSEFFGKGGIADRMIWFNGFPFLDNKEEHTFGVPVSQVMTGDVVILPTTGYTMRHLEKLLLEDRYQGFPIVEDRVSKILVGYIGRTELRYAIDRVKRDRTISPSAKCYFSPPNNNSTQDPVTPTTPAASITFEGMASSSVDFSRFIDSTPVTVHPRLPLETVMELFQKIGPRVILIEYHGKLEGLVTVKDVLKYQFKVEANEGFREERSPVLSNNEERLWGVMRSVGTWYANTLISSAMSTSIKSPNQNILLTPSSDLIENGKIIDPYNLPHPVIFLSGTTNYNKDESRWQEVLTDRLLARSRSTSTDDKNVTSEPNSFAPVTIIDPYNPAWDSTWREDLSDEKFVTQVNFELKGLELADVVVVGFIGADVRAGKIGAGGTALLELGMTLKRKGQKVIVCVEKGFWKEGYVKVLCERFGVQCLDSLSMAETIVGEGVDSWESELSQMTGLV</sequence>
<evidence type="ECO:0000256" key="3">
    <source>
        <dbReference type="ARBA" id="ARBA00022692"/>
    </source>
</evidence>
<feature type="transmembrane region" description="Helical" evidence="9">
    <location>
        <begin position="327"/>
        <end position="347"/>
    </location>
</feature>
<feature type="domain" description="CBS" evidence="11">
    <location>
        <begin position="650"/>
        <end position="711"/>
    </location>
</feature>
<dbReference type="FunFam" id="1.10.3080.10:FF:000011">
    <property type="entry name" value="Chloride channel protein"/>
    <property type="match status" value="1"/>
</dbReference>
<feature type="transmembrane region" description="Helical" evidence="9">
    <location>
        <begin position="459"/>
        <end position="483"/>
    </location>
</feature>
<gene>
    <name evidence="12" type="ORF">BELL_0256g00080</name>
</gene>
<keyword evidence="6 9" id="KW-0472">Membrane</keyword>
<reference evidence="12 13" key="1">
    <citation type="submission" date="2017-12" db="EMBL/GenBank/DDBJ databases">
        <title>Comparative genomics of Botrytis spp.</title>
        <authorList>
            <person name="Valero-Jimenez C.A."/>
            <person name="Tapia P."/>
            <person name="Veloso J."/>
            <person name="Silva-Moreno E."/>
            <person name="Staats M."/>
            <person name="Valdes J.H."/>
            <person name="Van Kan J.A.L."/>
        </authorList>
    </citation>
    <scope>NUCLEOTIDE SEQUENCE [LARGE SCALE GENOMIC DNA]</scope>
    <source>
        <strain evidence="12 13">Be9601</strain>
    </source>
</reference>
<feature type="transmembrane region" description="Helical" evidence="9">
    <location>
        <begin position="386"/>
        <end position="405"/>
    </location>
</feature>
<dbReference type="GO" id="GO:0000324">
    <property type="term" value="C:fungal-type vacuole"/>
    <property type="evidence" value="ECO:0007669"/>
    <property type="project" value="TreeGrafter"/>
</dbReference>
<evidence type="ECO:0000313" key="12">
    <source>
        <dbReference type="EMBL" id="TGO74789.1"/>
    </source>
</evidence>
<dbReference type="SUPFAM" id="SSF54631">
    <property type="entry name" value="CBS-domain pair"/>
    <property type="match status" value="1"/>
</dbReference>
<feature type="compositionally biased region" description="Polar residues" evidence="10">
    <location>
        <begin position="7"/>
        <end position="18"/>
    </location>
</feature>
<feature type="transmembrane region" description="Helical" evidence="9">
    <location>
        <begin position="116"/>
        <end position="135"/>
    </location>
</feature>
<feature type="transmembrane region" description="Helical" evidence="9">
    <location>
        <begin position="218"/>
        <end position="242"/>
    </location>
</feature>
<keyword evidence="4 9" id="KW-1133">Transmembrane helix</keyword>
<evidence type="ECO:0000256" key="6">
    <source>
        <dbReference type="ARBA" id="ARBA00023136"/>
    </source>
</evidence>
<dbReference type="AlphaFoldDB" id="A0A4Z1JM25"/>
<keyword evidence="13" id="KW-1185">Reference proteome</keyword>
<keyword evidence="2 9" id="KW-0813">Transport</keyword>
<evidence type="ECO:0000256" key="7">
    <source>
        <dbReference type="ARBA" id="ARBA00023214"/>
    </source>
</evidence>
<dbReference type="SUPFAM" id="SSF81340">
    <property type="entry name" value="Clc chloride channel"/>
    <property type="match status" value="1"/>
</dbReference>
<evidence type="ECO:0000256" key="10">
    <source>
        <dbReference type="SAM" id="MobiDB-lite"/>
    </source>
</evidence>
<dbReference type="Pfam" id="PF00571">
    <property type="entry name" value="CBS"/>
    <property type="match status" value="1"/>
</dbReference>
<keyword evidence="7 9" id="KW-0868">Chloride</keyword>
<name>A0A4Z1JM25_9HELO</name>
<dbReference type="Pfam" id="PF15891">
    <property type="entry name" value="Nuc_deoxyri_tr2"/>
    <property type="match status" value="1"/>
</dbReference>
<organism evidence="12 13">
    <name type="scientific">Botrytis elliptica</name>
    <dbReference type="NCBI Taxonomy" id="278938"/>
    <lineage>
        <taxon>Eukaryota</taxon>
        <taxon>Fungi</taxon>
        <taxon>Dikarya</taxon>
        <taxon>Ascomycota</taxon>
        <taxon>Pezizomycotina</taxon>
        <taxon>Leotiomycetes</taxon>
        <taxon>Helotiales</taxon>
        <taxon>Sclerotiniaceae</taxon>
        <taxon>Botrytis</taxon>
    </lineage>
</organism>
<accession>A0A4Z1JM25</accession>
<evidence type="ECO:0000259" key="11">
    <source>
        <dbReference type="PROSITE" id="PS51371"/>
    </source>
</evidence>
<protein>
    <recommendedName>
        <fullName evidence="9">Chloride channel protein</fullName>
    </recommendedName>
</protein>
<keyword evidence="8" id="KW-0129">CBS domain</keyword>
<dbReference type="EMBL" id="PQXM01000255">
    <property type="protein sequence ID" value="TGO74789.1"/>
    <property type="molecule type" value="Genomic_DNA"/>
</dbReference>
<evidence type="ECO:0000256" key="1">
    <source>
        <dbReference type="ARBA" id="ARBA00004141"/>
    </source>
</evidence>
<dbReference type="GO" id="GO:0005783">
    <property type="term" value="C:endoplasmic reticulum"/>
    <property type="evidence" value="ECO:0007669"/>
    <property type="project" value="TreeGrafter"/>
</dbReference>
<comment type="subcellular location">
    <subcellularLocation>
        <location evidence="1 9">Membrane</location>
        <topology evidence="1 9">Multi-pass membrane protein</topology>
    </subcellularLocation>
</comment>
<dbReference type="GO" id="GO:0005794">
    <property type="term" value="C:Golgi apparatus"/>
    <property type="evidence" value="ECO:0007669"/>
    <property type="project" value="TreeGrafter"/>
</dbReference>
<dbReference type="Gene3D" id="3.40.50.450">
    <property type="match status" value="1"/>
</dbReference>
<dbReference type="InterPro" id="IPR046342">
    <property type="entry name" value="CBS_dom_sf"/>
</dbReference>
<evidence type="ECO:0000256" key="4">
    <source>
        <dbReference type="ARBA" id="ARBA00022989"/>
    </source>
</evidence>
<keyword evidence="5 9" id="KW-0406">Ion transport</keyword>
<dbReference type="PROSITE" id="PS51371">
    <property type="entry name" value="CBS"/>
    <property type="match status" value="2"/>
</dbReference>
<dbReference type="PRINTS" id="PR00762">
    <property type="entry name" value="CLCHANNEL"/>
</dbReference>
<evidence type="ECO:0000313" key="13">
    <source>
        <dbReference type="Proteomes" id="UP000297229"/>
    </source>
</evidence>
<dbReference type="GO" id="GO:0005769">
    <property type="term" value="C:early endosome"/>
    <property type="evidence" value="ECO:0007669"/>
    <property type="project" value="TreeGrafter"/>
</dbReference>
<dbReference type="GO" id="GO:0006879">
    <property type="term" value="P:intracellular iron ion homeostasis"/>
    <property type="evidence" value="ECO:0007669"/>
    <property type="project" value="TreeGrafter"/>
</dbReference>
<dbReference type="PANTHER" id="PTHR45711:SF9">
    <property type="entry name" value="ANION_PROTON EXCHANGE TRANSPORTER GEF1"/>
    <property type="match status" value="1"/>
</dbReference>
<comment type="caution">
    <text evidence="9">Lacks conserved residue(s) required for the propagation of feature annotation.</text>
</comment>
<keyword evidence="3 9" id="KW-0812">Transmembrane</keyword>
<dbReference type="CDD" id="cd04591">
    <property type="entry name" value="CBS_pair_voltage-gated_CLC_euk_bac"/>
    <property type="match status" value="1"/>
</dbReference>
<dbReference type="GO" id="GO:0006878">
    <property type="term" value="P:intracellular copper ion homeostasis"/>
    <property type="evidence" value="ECO:0007669"/>
    <property type="project" value="TreeGrafter"/>
</dbReference>
<comment type="caution">
    <text evidence="12">The sequence shown here is derived from an EMBL/GenBank/DDBJ whole genome shotgun (WGS) entry which is preliminary data.</text>
</comment>
<feature type="transmembrane region" description="Helical" evidence="9">
    <location>
        <begin position="295"/>
        <end position="315"/>
    </location>
</feature>
<proteinExistence type="inferred from homology"/>
<dbReference type="InterPro" id="IPR000644">
    <property type="entry name" value="CBS_dom"/>
</dbReference>
<dbReference type="Proteomes" id="UP000297229">
    <property type="component" value="Unassembled WGS sequence"/>
</dbReference>
<comment type="similarity">
    <text evidence="9">Belongs to the chloride channel (TC 2.A.49) family.</text>
</comment>
<dbReference type="PANTHER" id="PTHR45711">
    <property type="entry name" value="CHLORIDE CHANNEL PROTEIN"/>
    <property type="match status" value="1"/>
</dbReference>
<evidence type="ECO:0000256" key="9">
    <source>
        <dbReference type="RuleBase" id="RU361221"/>
    </source>
</evidence>
<feature type="domain" description="CBS" evidence="11">
    <location>
        <begin position="543"/>
        <end position="603"/>
    </location>
</feature>
<dbReference type="Gene3D" id="1.10.3080.10">
    <property type="entry name" value="Clc chloride channel"/>
    <property type="match status" value="1"/>
</dbReference>
<dbReference type="Pfam" id="PF00654">
    <property type="entry name" value="Voltage_CLC"/>
    <property type="match status" value="1"/>
</dbReference>
<dbReference type="CDD" id="cd03684">
    <property type="entry name" value="ClC_3_like"/>
    <property type="match status" value="1"/>
</dbReference>
<dbReference type="STRING" id="278938.A0A4Z1JM25"/>
<dbReference type="GO" id="GO:0005886">
    <property type="term" value="C:plasma membrane"/>
    <property type="evidence" value="ECO:0007669"/>
    <property type="project" value="TreeGrafter"/>
</dbReference>
<evidence type="ECO:0000256" key="5">
    <source>
        <dbReference type="ARBA" id="ARBA00023065"/>
    </source>
</evidence>
<evidence type="ECO:0000256" key="8">
    <source>
        <dbReference type="PROSITE-ProRule" id="PRU00703"/>
    </source>
</evidence>
<dbReference type="InterPro" id="IPR001807">
    <property type="entry name" value="ClC"/>
</dbReference>
<dbReference type="Gene3D" id="3.10.580.10">
    <property type="entry name" value="CBS-domain"/>
    <property type="match status" value="1"/>
</dbReference>
<dbReference type="InterPro" id="IPR039470">
    <property type="entry name" value="Nuc_deoxyri_tr2"/>
</dbReference>